<gene>
    <name evidence="2" type="ORF">SK128_012583</name>
</gene>
<name>A0AAN8ZZE5_HALRR</name>
<comment type="caution">
    <text evidence="2">The sequence shown here is derived from an EMBL/GenBank/DDBJ whole genome shotgun (WGS) entry which is preliminary data.</text>
</comment>
<evidence type="ECO:0000313" key="3">
    <source>
        <dbReference type="Proteomes" id="UP001381693"/>
    </source>
</evidence>
<protein>
    <submittedName>
        <fullName evidence="2">Uncharacterized protein</fullName>
    </submittedName>
</protein>
<dbReference type="Proteomes" id="UP001381693">
    <property type="component" value="Unassembled WGS sequence"/>
</dbReference>
<proteinExistence type="predicted"/>
<dbReference type="EMBL" id="JAXCGZ010017086">
    <property type="protein sequence ID" value="KAK7068904.1"/>
    <property type="molecule type" value="Genomic_DNA"/>
</dbReference>
<keyword evidence="3" id="KW-1185">Reference proteome</keyword>
<organism evidence="2 3">
    <name type="scientific">Halocaridina rubra</name>
    <name type="common">Hawaiian red shrimp</name>
    <dbReference type="NCBI Taxonomy" id="373956"/>
    <lineage>
        <taxon>Eukaryota</taxon>
        <taxon>Metazoa</taxon>
        <taxon>Ecdysozoa</taxon>
        <taxon>Arthropoda</taxon>
        <taxon>Crustacea</taxon>
        <taxon>Multicrustacea</taxon>
        <taxon>Malacostraca</taxon>
        <taxon>Eumalacostraca</taxon>
        <taxon>Eucarida</taxon>
        <taxon>Decapoda</taxon>
        <taxon>Pleocyemata</taxon>
        <taxon>Caridea</taxon>
        <taxon>Atyoidea</taxon>
        <taxon>Atyidae</taxon>
        <taxon>Halocaridina</taxon>
    </lineage>
</organism>
<feature type="transmembrane region" description="Helical" evidence="1">
    <location>
        <begin position="12"/>
        <end position="39"/>
    </location>
</feature>
<keyword evidence="1" id="KW-0472">Membrane</keyword>
<reference evidence="2 3" key="1">
    <citation type="submission" date="2023-11" db="EMBL/GenBank/DDBJ databases">
        <title>Halocaridina rubra genome assembly.</title>
        <authorList>
            <person name="Smith C."/>
        </authorList>
    </citation>
    <scope>NUCLEOTIDE SEQUENCE [LARGE SCALE GENOMIC DNA]</scope>
    <source>
        <strain evidence="2">EP-1</strain>
        <tissue evidence="2">Whole</tissue>
    </source>
</reference>
<keyword evidence="1" id="KW-1133">Transmembrane helix</keyword>
<sequence>MTTVTTIGIGGLGLAGLAAAGAAAAGAIGLAAIAGRVFGGGRRGRRRGREVQDNNVPEAEILERTLTLIRQQDITGCGLRLVCELAGLNEEELDEEQKAILSLVDMANDHRHTPGEGILPSLGATDYKAARTVGIMQGDCGTSFPMCSLNGTELMQVIGHYLP</sequence>
<accession>A0AAN8ZZE5</accession>
<evidence type="ECO:0000256" key="1">
    <source>
        <dbReference type="SAM" id="Phobius"/>
    </source>
</evidence>
<evidence type="ECO:0000313" key="2">
    <source>
        <dbReference type="EMBL" id="KAK7068904.1"/>
    </source>
</evidence>
<dbReference type="AlphaFoldDB" id="A0AAN8ZZE5"/>
<keyword evidence="1" id="KW-0812">Transmembrane</keyword>